<keyword evidence="2" id="KW-1185">Reference proteome</keyword>
<gene>
    <name evidence="1" type="ORF">JP75_08040</name>
</gene>
<dbReference type="RefSeq" id="WP_035081284.1">
    <property type="nucleotide sequence ID" value="NZ_JQGC01000006.1"/>
</dbReference>
<proteinExistence type="predicted"/>
<dbReference type="AlphaFoldDB" id="A0A087M3M8"/>
<reference evidence="1 2" key="1">
    <citation type="submission" date="2014-08" db="EMBL/GenBank/DDBJ databases">
        <authorList>
            <person name="Hassan Y.I."/>
            <person name="Lepp D."/>
            <person name="Zhou T."/>
        </authorList>
    </citation>
    <scope>NUCLEOTIDE SEQUENCE [LARGE SCALE GENOMIC DNA]</scope>
    <source>
        <strain evidence="1 2">IFO13584</strain>
    </source>
</reference>
<evidence type="ECO:0000313" key="2">
    <source>
        <dbReference type="Proteomes" id="UP000028981"/>
    </source>
</evidence>
<dbReference type="InterPro" id="IPR021508">
    <property type="entry name" value="Gp17-like"/>
</dbReference>
<dbReference type="EMBL" id="JQGC01000006">
    <property type="protein sequence ID" value="KFL31481.1"/>
    <property type="molecule type" value="Genomic_DNA"/>
</dbReference>
<protein>
    <submittedName>
        <fullName evidence="1">Gene transfer agent</fullName>
    </submittedName>
</protein>
<dbReference type="Gene3D" id="3.30.2000.30">
    <property type="match status" value="1"/>
</dbReference>
<sequence>MEPIYELRLAALNKLRQVPALTAIVGTKIYDRVPERQVGGQLVADVTSPYISLGLATAISDDADCIEGLEVTFQIDGWSWGSGLAYSSVQASQIAGEVRKALHGVELNLSVNALVSIRHELTRILRDSDGITNHAVIQFTALVEVK</sequence>
<dbReference type="STRING" id="46914.JP75_08040"/>
<accession>A0A087M3M8</accession>
<dbReference type="Pfam" id="PF11367">
    <property type="entry name" value="Tail_completion_gp17"/>
    <property type="match status" value="1"/>
</dbReference>
<dbReference type="OrthoDB" id="7630456at2"/>
<comment type="caution">
    <text evidence="1">The sequence shown here is derived from an EMBL/GenBank/DDBJ whole genome shotgun (WGS) entry which is preliminary data.</text>
</comment>
<dbReference type="Proteomes" id="UP000028981">
    <property type="component" value="Unassembled WGS sequence"/>
</dbReference>
<evidence type="ECO:0000313" key="1">
    <source>
        <dbReference type="EMBL" id="KFL31481.1"/>
    </source>
</evidence>
<dbReference type="InterPro" id="IPR053745">
    <property type="entry name" value="Viral_Tail_Comp_sf"/>
</dbReference>
<organism evidence="1 2">
    <name type="scientific">Devosia riboflavina</name>
    <dbReference type="NCBI Taxonomy" id="46914"/>
    <lineage>
        <taxon>Bacteria</taxon>
        <taxon>Pseudomonadati</taxon>
        <taxon>Pseudomonadota</taxon>
        <taxon>Alphaproteobacteria</taxon>
        <taxon>Hyphomicrobiales</taxon>
        <taxon>Devosiaceae</taxon>
        <taxon>Devosia</taxon>
    </lineage>
</organism>
<name>A0A087M3M8_9HYPH</name>